<keyword evidence="3 6" id="KW-0645">Protease</keyword>
<feature type="binding site" evidence="6">
    <location>
        <position position="113"/>
    </location>
    <ligand>
        <name>a divalent metal cation</name>
        <dbReference type="ChEBI" id="CHEBI:60240"/>
        <label>2</label>
        <note>catalytic</note>
    </ligand>
</feature>
<dbReference type="InterPro" id="IPR001714">
    <property type="entry name" value="Pept_M24_MAP"/>
</dbReference>
<evidence type="ECO:0000256" key="1">
    <source>
        <dbReference type="ARBA" id="ARBA00002521"/>
    </source>
</evidence>
<feature type="binding site" evidence="6">
    <location>
        <position position="240"/>
    </location>
    <ligand>
        <name>a divalent metal cation</name>
        <dbReference type="ChEBI" id="CHEBI:60240"/>
        <label>2</label>
        <note>catalytic</note>
    </ligand>
</feature>
<dbReference type="PANTHER" id="PTHR43330:SF27">
    <property type="entry name" value="METHIONINE AMINOPEPTIDASE"/>
    <property type="match status" value="1"/>
</dbReference>
<dbReference type="InterPro" id="IPR000994">
    <property type="entry name" value="Pept_M24"/>
</dbReference>
<dbReference type="NCBIfam" id="TIGR00500">
    <property type="entry name" value="met_pdase_I"/>
    <property type="match status" value="1"/>
</dbReference>
<feature type="binding site" evidence="6">
    <location>
        <position position="183"/>
    </location>
    <ligand>
        <name>substrate</name>
    </ligand>
</feature>
<evidence type="ECO:0000256" key="7">
    <source>
        <dbReference type="RuleBase" id="RU003653"/>
    </source>
</evidence>
<name>A0ABX0JXS0_9PROT</name>
<comment type="caution">
    <text evidence="9">The sequence shown here is derived from an EMBL/GenBank/DDBJ whole genome shotgun (WGS) entry which is preliminary data.</text>
</comment>
<evidence type="ECO:0000256" key="6">
    <source>
        <dbReference type="HAMAP-Rule" id="MF_01974"/>
    </source>
</evidence>
<dbReference type="PANTHER" id="PTHR43330">
    <property type="entry name" value="METHIONINE AMINOPEPTIDASE"/>
    <property type="match status" value="1"/>
</dbReference>
<evidence type="ECO:0000256" key="2">
    <source>
        <dbReference type="ARBA" id="ARBA00022438"/>
    </source>
</evidence>
<dbReference type="GO" id="GO:0004239">
    <property type="term" value="F:initiator methionyl aminopeptidase activity"/>
    <property type="evidence" value="ECO:0007669"/>
    <property type="project" value="UniProtKB-EC"/>
</dbReference>
<dbReference type="Gene3D" id="3.90.230.10">
    <property type="entry name" value="Creatinase/methionine aminopeptidase superfamily"/>
    <property type="match status" value="1"/>
</dbReference>
<evidence type="ECO:0000313" key="9">
    <source>
        <dbReference type="EMBL" id="NHN88088.1"/>
    </source>
</evidence>
<feature type="binding site" evidence="6">
    <location>
        <position position="240"/>
    </location>
    <ligand>
        <name>a divalent metal cation</name>
        <dbReference type="ChEBI" id="CHEBI:60240"/>
        <label>1</label>
    </ligand>
</feature>
<protein>
    <recommendedName>
        <fullName evidence="6 7">Methionine aminopeptidase</fullName>
        <shortName evidence="6">MAP</shortName>
        <shortName evidence="6">MetAP</shortName>
        <ecNumber evidence="6 7">3.4.11.18</ecNumber>
    </recommendedName>
    <alternativeName>
        <fullName evidence="6">Peptidase M</fullName>
    </alternativeName>
</protein>
<dbReference type="PROSITE" id="PS00680">
    <property type="entry name" value="MAP_1"/>
    <property type="match status" value="1"/>
</dbReference>
<gene>
    <name evidence="6 9" type="primary">map</name>
    <name evidence="9" type="ORF">GOB81_05520</name>
</gene>
<dbReference type="Proteomes" id="UP000631653">
    <property type="component" value="Unassembled WGS sequence"/>
</dbReference>
<dbReference type="EC" id="3.4.11.18" evidence="6 7"/>
<dbReference type="EMBL" id="WOSY01000004">
    <property type="protein sequence ID" value="NHN88088.1"/>
    <property type="molecule type" value="Genomic_DNA"/>
</dbReference>
<feature type="domain" description="Peptidase M24" evidence="8">
    <location>
        <begin position="20"/>
        <end position="247"/>
    </location>
</feature>
<keyword evidence="4 6" id="KW-0479">Metal-binding</keyword>
<evidence type="ECO:0000259" key="8">
    <source>
        <dbReference type="Pfam" id="PF00557"/>
    </source>
</evidence>
<dbReference type="InterPro" id="IPR002467">
    <property type="entry name" value="Pept_M24A_MAP1"/>
</dbReference>
<feature type="binding site" evidence="6">
    <location>
        <position position="113"/>
    </location>
    <ligand>
        <name>a divalent metal cation</name>
        <dbReference type="ChEBI" id="CHEBI:60240"/>
        <label>1</label>
    </ligand>
</feature>
<keyword evidence="5 6" id="KW-0378">Hydrolase</keyword>
<comment type="function">
    <text evidence="1 6">Removes the N-terminal methionine from nascent proteins. The N-terminal methionine is often cleaved when the second residue in the primary sequence is small and uncharged (Met-Ala-, Cys, Gly, Pro, Ser, Thr, or Val). Requires deformylation of the N(alpha)-formylated initiator methionine before it can be hydrolyzed.</text>
</comment>
<feature type="binding site" evidence="6">
    <location>
        <position position="102"/>
    </location>
    <ligand>
        <name>a divalent metal cation</name>
        <dbReference type="ChEBI" id="CHEBI:60240"/>
        <label>1</label>
    </ligand>
</feature>
<dbReference type="HAMAP" id="MF_01974">
    <property type="entry name" value="MetAP_1"/>
    <property type="match status" value="1"/>
</dbReference>
<evidence type="ECO:0000313" key="10">
    <source>
        <dbReference type="Proteomes" id="UP000631653"/>
    </source>
</evidence>
<keyword evidence="2 6" id="KW-0031">Aminopeptidase</keyword>
<organism evidence="9 10">
    <name type="scientific">Acetobacter conturbans</name>
    <dbReference type="NCBI Taxonomy" id="1737472"/>
    <lineage>
        <taxon>Bacteria</taxon>
        <taxon>Pseudomonadati</taxon>
        <taxon>Pseudomonadota</taxon>
        <taxon>Alphaproteobacteria</taxon>
        <taxon>Acetobacterales</taxon>
        <taxon>Acetobacteraceae</taxon>
        <taxon>Acetobacter</taxon>
    </lineage>
</organism>
<dbReference type="SUPFAM" id="SSF55920">
    <property type="entry name" value="Creatinase/aminopeptidase"/>
    <property type="match status" value="1"/>
</dbReference>
<evidence type="ECO:0000256" key="4">
    <source>
        <dbReference type="ARBA" id="ARBA00022723"/>
    </source>
</evidence>
<proteinExistence type="inferred from homology"/>
<reference evidence="9 10" key="1">
    <citation type="journal article" date="2020" name="Int. J. Syst. Evol. Microbiol.">
        <title>Novel acetic acid bacteria from cider fermentations: Acetobacter conturbans sp. nov. and Acetobacter fallax sp. nov.</title>
        <authorList>
            <person name="Sombolestani A.S."/>
            <person name="Cleenwerck I."/>
            <person name="Cnockaert M."/>
            <person name="Borremans W."/>
            <person name="Wieme A.D."/>
            <person name="De Vuyst L."/>
            <person name="Vandamme P."/>
        </authorList>
    </citation>
    <scope>NUCLEOTIDE SEQUENCE [LARGE SCALE GENOMIC DNA]</scope>
    <source>
        <strain evidence="9 10">LMG 1627</strain>
    </source>
</reference>
<comment type="similarity">
    <text evidence="6">Belongs to the peptidase M24A family. Methionine aminopeptidase type 1 subfamily.</text>
</comment>
<sequence>MEGKSARHGIVLHSEADFQGLRAAGKLAAETLDMITDHVRPGVTTGELDTIIHEFTLRNNATPATLGYKGYPKSSCISINHVVCHGIPGERVLLDGDILNIDVTCILDGWFGDTSRMYIAGKAPIKAEKLIDVTYDCMMAGIEQVRPGATLGDIGHAIQTLAEKQRFSVVRDFCGHGIGRTFHAEPHILHYGEPGEGMKLQAGMVFTIEPMINIGKPDVKILDDGWTAVTRDRSLTAQFEHMLGVTEDGYEIFTLSPKGYTRPPYGA</sequence>
<feature type="binding site" evidence="6">
    <location>
        <position position="176"/>
    </location>
    <ligand>
        <name>a divalent metal cation</name>
        <dbReference type="ChEBI" id="CHEBI:60240"/>
        <label>2</label>
        <note>catalytic</note>
    </ligand>
</feature>
<feature type="binding site" evidence="6">
    <location>
        <position position="209"/>
    </location>
    <ligand>
        <name>a divalent metal cation</name>
        <dbReference type="ChEBI" id="CHEBI:60240"/>
        <label>2</label>
        <note>catalytic</note>
    </ligand>
</feature>
<dbReference type="CDD" id="cd01086">
    <property type="entry name" value="MetAP1"/>
    <property type="match status" value="1"/>
</dbReference>
<dbReference type="RefSeq" id="WP_173569382.1">
    <property type="nucleotide sequence ID" value="NZ_WOSY01000004.1"/>
</dbReference>
<comment type="subunit">
    <text evidence="6">Monomer.</text>
</comment>
<comment type="cofactor">
    <cofactor evidence="6">
        <name>Co(2+)</name>
        <dbReference type="ChEBI" id="CHEBI:48828"/>
    </cofactor>
    <cofactor evidence="6">
        <name>Zn(2+)</name>
        <dbReference type="ChEBI" id="CHEBI:29105"/>
    </cofactor>
    <cofactor evidence="6">
        <name>Mn(2+)</name>
        <dbReference type="ChEBI" id="CHEBI:29035"/>
    </cofactor>
    <cofactor evidence="6">
        <name>Fe(2+)</name>
        <dbReference type="ChEBI" id="CHEBI:29033"/>
    </cofactor>
    <text evidence="6">Binds 2 divalent metal cations per subunit. Has a high-affinity and a low affinity metal-binding site. The true nature of the physiological cofactor is under debate. The enzyme is active with cobalt, zinc, manganese or divalent iron ions. Most likely, methionine aminopeptidases function as mononuclear Fe(2+)-metalloproteases under physiological conditions, and the catalytically relevant metal-binding site has been assigned to the histidine-containing high-affinity site.</text>
</comment>
<comment type="catalytic activity">
    <reaction evidence="6 7">
        <text>Release of N-terminal amino acids, preferentially methionine, from peptides and arylamides.</text>
        <dbReference type="EC" id="3.4.11.18"/>
    </reaction>
</comment>
<evidence type="ECO:0000256" key="3">
    <source>
        <dbReference type="ARBA" id="ARBA00022670"/>
    </source>
</evidence>
<dbReference type="Pfam" id="PF00557">
    <property type="entry name" value="Peptidase_M24"/>
    <property type="match status" value="1"/>
</dbReference>
<evidence type="ECO:0000256" key="5">
    <source>
        <dbReference type="ARBA" id="ARBA00022801"/>
    </source>
</evidence>
<keyword evidence="10" id="KW-1185">Reference proteome</keyword>
<feature type="binding site" evidence="6">
    <location>
        <position position="85"/>
    </location>
    <ligand>
        <name>substrate</name>
    </ligand>
</feature>
<dbReference type="PRINTS" id="PR00599">
    <property type="entry name" value="MAPEPTIDASE"/>
</dbReference>
<dbReference type="InterPro" id="IPR036005">
    <property type="entry name" value="Creatinase/aminopeptidase-like"/>
</dbReference>
<accession>A0ABX0JXS0</accession>